<feature type="transmembrane region" description="Helical" evidence="1">
    <location>
        <begin position="7"/>
        <end position="25"/>
    </location>
</feature>
<keyword evidence="1" id="KW-0812">Transmembrane</keyword>
<keyword evidence="3" id="KW-1185">Reference proteome</keyword>
<evidence type="ECO:0000256" key="1">
    <source>
        <dbReference type="SAM" id="Phobius"/>
    </source>
</evidence>
<dbReference type="Proteomes" id="UP000652477">
    <property type="component" value="Unassembled WGS sequence"/>
</dbReference>
<keyword evidence="1" id="KW-0472">Membrane</keyword>
<accession>A0A923RQL0</accession>
<feature type="transmembrane region" description="Helical" evidence="1">
    <location>
        <begin position="137"/>
        <end position="161"/>
    </location>
</feature>
<dbReference type="EMBL" id="JACOPF010000001">
    <property type="protein sequence ID" value="MBC5688773.1"/>
    <property type="molecule type" value="Genomic_DNA"/>
</dbReference>
<sequence>MKEKLKYIIAILTVGTVGAWFLTYAKIGTAEFSLLGTLKAGLGFYKGTEEQELIFAAARTCLEPYTWWIAVGVFLILLGAFFIAVLEKRAPYIIGMIVSLVGCAVFATLLFLLYGQLKEAEEIVLDLDKGNTLSLQIPALLILAVCYLALFLLSLTGLLLWKQKKSEEDRAAEENGRLEDKTIEMPYTEYETAGYETEKMAVPGQAEQVLQEHLFEEEQERERAAFLKEQEEPFVQPREERGGELCAESGQLKGKRYPMKETEEIYFLWADGCAVLSPYESPQALASVRFEQESAQYCIEPFEVKTMFLESGQPLGKGRQYYVPRGTRIYMKNNENVFVLI</sequence>
<dbReference type="RefSeq" id="WP_186875367.1">
    <property type="nucleotide sequence ID" value="NZ_JACOPF010000001.1"/>
</dbReference>
<comment type="caution">
    <text evidence="2">The sequence shown here is derived from an EMBL/GenBank/DDBJ whole genome shotgun (WGS) entry which is preliminary data.</text>
</comment>
<feature type="transmembrane region" description="Helical" evidence="1">
    <location>
        <begin position="93"/>
        <end position="117"/>
    </location>
</feature>
<organism evidence="2 3">
    <name type="scientific">Mediterraneibacter hominis</name>
    <dbReference type="NCBI Taxonomy" id="2763054"/>
    <lineage>
        <taxon>Bacteria</taxon>
        <taxon>Bacillati</taxon>
        <taxon>Bacillota</taxon>
        <taxon>Clostridia</taxon>
        <taxon>Lachnospirales</taxon>
        <taxon>Lachnospiraceae</taxon>
        <taxon>Mediterraneibacter</taxon>
    </lineage>
</organism>
<name>A0A923RQL0_9FIRM</name>
<keyword evidence="1" id="KW-1133">Transmembrane helix</keyword>
<proteinExistence type="predicted"/>
<evidence type="ECO:0000313" key="2">
    <source>
        <dbReference type="EMBL" id="MBC5688773.1"/>
    </source>
</evidence>
<protein>
    <submittedName>
        <fullName evidence="2">Uncharacterized protein</fullName>
    </submittedName>
</protein>
<dbReference type="AlphaFoldDB" id="A0A923RQL0"/>
<reference evidence="2" key="1">
    <citation type="submission" date="2020-08" db="EMBL/GenBank/DDBJ databases">
        <title>Genome public.</title>
        <authorList>
            <person name="Liu C."/>
            <person name="Sun Q."/>
        </authorList>
    </citation>
    <scope>NUCLEOTIDE SEQUENCE</scope>
    <source>
        <strain evidence="2">NSJ-55</strain>
    </source>
</reference>
<feature type="transmembrane region" description="Helical" evidence="1">
    <location>
        <begin position="65"/>
        <end position="86"/>
    </location>
</feature>
<gene>
    <name evidence="2" type="ORF">H8S37_07530</name>
</gene>
<evidence type="ECO:0000313" key="3">
    <source>
        <dbReference type="Proteomes" id="UP000652477"/>
    </source>
</evidence>